<dbReference type="InterPro" id="IPR022064">
    <property type="entry name" value="DUF3619"/>
</dbReference>
<keyword evidence="1" id="KW-0472">Membrane</keyword>
<dbReference type="EMBL" id="CP022579">
    <property type="protein sequence ID" value="QEL64243.1"/>
    <property type="molecule type" value="Genomic_DNA"/>
</dbReference>
<keyword evidence="3" id="KW-1185">Reference proteome</keyword>
<keyword evidence="1" id="KW-1133">Transmembrane helix</keyword>
<dbReference type="AlphaFoldDB" id="A0A5C1E5V1"/>
<name>A0A5C1E5V1_9RHOO</name>
<dbReference type="RefSeq" id="WP_054621964.1">
    <property type="nucleotide sequence ID" value="NZ_CP022579.1"/>
</dbReference>
<sequence length="125" mass="13660">MNETQFARRVAQTLDGGLRQFDPTTASRLSAMRHQALARQKRVTVQASRLAGLAGVFNDNKAQLAPWLAALVLLLVLATGFYWQAQNSLSDLEDVDSALLADDLPVSAYLDKGFDAWLHGSSSEQ</sequence>
<proteinExistence type="predicted"/>
<reference evidence="2 3" key="1">
    <citation type="submission" date="2017-07" db="EMBL/GenBank/DDBJ databases">
        <title>Complete genome sequence of Oryzomicrobium terrae TPP412.</title>
        <authorList>
            <person name="Chiu L.-W."/>
            <person name="Lo K.-J."/>
            <person name="Tsai Y.-M."/>
            <person name="Lin S.-S."/>
            <person name="Kuo C.-H."/>
            <person name="Liu C.-T."/>
        </authorList>
    </citation>
    <scope>NUCLEOTIDE SEQUENCE [LARGE SCALE GENOMIC DNA]</scope>
    <source>
        <strain evidence="2 3">TPP412</strain>
    </source>
</reference>
<gene>
    <name evidence="2" type="ORF">OTERR_07670</name>
</gene>
<dbReference type="Pfam" id="PF12279">
    <property type="entry name" value="DUF3619"/>
    <property type="match status" value="1"/>
</dbReference>
<feature type="transmembrane region" description="Helical" evidence="1">
    <location>
        <begin position="64"/>
        <end position="83"/>
    </location>
</feature>
<evidence type="ECO:0008006" key="4">
    <source>
        <dbReference type="Google" id="ProtNLM"/>
    </source>
</evidence>
<dbReference type="KEGG" id="otr:OTERR_07670"/>
<dbReference type="Proteomes" id="UP000323671">
    <property type="component" value="Chromosome"/>
</dbReference>
<evidence type="ECO:0000256" key="1">
    <source>
        <dbReference type="SAM" id="Phobius"/>
    </source>
</evidence>
<organism evidence="2 3">
    <name type="scientific">Oryzomicrobium terrae</name>
    <dbReference type="NCBI Taxonomy" id="1735038"/>
    <lineage>
        <taxon>Bacteria</taxon>
        <taxon>Pseudomonadati</taxon>
        <taxon>Pseudomonadota</taxon>
        <taxon>Betaproteobacteria</taxon>
        <taxon>Rhodocyclales</taxon>
        <taxon>Rhodocyclaceae</taxon>
        <taxon>Oryzomicrobium</taxon>
    </lineage>
</organism>
<accession>A0A5C1E5V1</accession>
<evidence type="ECO:0000313" key="3">
    <source>
        <dbReference type="Proteomes" id="UP000323671"/>
    </source>
</evidence>
<protein>
    <recommendedName>
        <fullName evidence="4">Transmembrane protein</fullName>
    </recommendedName>
</protein>
<keyword evidence="1" id="KW-0812">Transmembrane</keyword>
<evidence type="ECO:0000313" key="2">
    <source>
        <dbReference type="EMBL" id="QEL64243.1"/>
    </source>
</evidence>